<dbReference type="GO" id="GO:0006367">
    <property type="term" value="P:transcription initiation at RNA polymerase II promoter"/>
    <property type="evidence" value="ECO:0007669"/>
    <property type="project" value="InterPro"/>
</dbReference>
<comment type="similarity">
    <text evidence="2">Belongs to the TFIIF beta subunit family.</text>
</comment>
<dbReference type="GO" id="GO:0003677">
    <property type="term" value="F:DNA binding"/>
    <property type="evidence" value="ECO:0007669"/>
    <property type="project" value="UniProtKB-KW"/>
</dbReference>
<evidence type="ECO:0000256" key="1">
    <source>
        <dbReference type="ARBA" id="ARBA00004123"/>
    </source>
</evidence>
<keyword evidence="14" id="KW-1185">Reference proteome</keyword>
<evidence type="ECO:0000259" key="11">
    <source>
        <dbReference type="Pfam" id="PF02270"/>
    </source>
</evidence>
<sequence>MEDTKIKMDPEAAGSPAGLSEEDIYEEAGDLEFNTNPAFQSLYLARTRLSMLLTSNLAEHQTIPKEYDLDITAQSVSNTFVFTEKDLPGFKSRSRAKFDLASANMPARLTRPKNDKPISKQPYDPNKRFQPYYRKAIPKKTTLAGKIAHEINCIAVDNQESQRLLAERTLEAMKPKLHTKFLKEDVSTLGPGFIQPGSINAQNSFNTFIKTTSQTTKDRPQMMKTARMPQNELLDRIFDCFRKYNYWSMKALRSELQQPEVYLRETLEKIAVLAKSGRFATQWSLRPENKIDNYEAMGDVFAPTSEGLGNDDSDLADEEDGDEDGDVKFEDV</sequence>
<proteinExistence type="inferred from homology"/>
<evidence type="ECO:0000259" key="12">
    <source>
        <dbReference type="Pfam" id="PF17683"/>
    </source>
</evidence>
<keyword evidence="4" id="KW-0805">Transcription regulation</keyword>
<feature type="compositionally biased region" description="Acidic residues" evidence="10">
    <location>
        <begin position="309"/>
        <end position="325"/>
    </location>
</feature>
<evidence type="ECO:0000256" key="10">
    <source>
        <dbReference type="SAM" id="MobiDB-lite"/>
    </source>
</evidence>
<evidence type="ECO:0000256" key="6">
    <source>
        <dbReference type="ARBA" id="ARBA00023163"/>
    </source>
</evidence>
<dbReference type="Gene3D" id="1.10.10.10">
    <property type="entry name" value="Winged helix-like DNA-binding domain superfamily/Winged helix DNA-binding domain"/>
    <property type="match status" value="1"/>
</dbReference>
<evidence type="ECO:0000256" key="9">
    <source>
        <dbReference type="ARBA" id="ARBA00081863"/>
    </source>
</evidence>
<dbReference type="PANTHER" id="PTHR10445:SF0">
    <property type="entry name" value="GENERAL TRANSCRIPTION FACTOR IIF SUBUNIT 2"/>
    <property type="match status" value="1"/>
</dbReference>
<feature type="domain" description="TFIIF beta subunit N-terminal" evidence="12">
    <location>
        <begin position="45"/>
        <end position="155"/>
    </location>
</feature>
<protein>
    <recommendedName>
        <fullName evidence="3">Transcription initiation factor IIF subunit beta</fullName>
    </recommendedName>
    <alternativeName>
        <fullName evidence="9">TFIIF medium subunit</fullName>
    </alternativeName>
    <alternativeName>
        <fullName evidence="8">TFIIF-beta</fullName>
    </alternativeName>
</protein>
<dbReference type="FunCoup" id="A0A218Z5T1">
    <property type="interactions" value="472"/>
</dbReference>
<gene>
    <name evidence="13" type="ORF">B2J93_3690</name>
</gene>
<evidence type="ECO:0000256" key="7">
    <source>
        <dbReference type="ARBA" id="ARBA00023242"/>
    </source>
</evidence>
<keyword evidence="7" id="KW-0539">Nucleus</keyword>
<dbReference type="SUPFAM" id="SSF46785">
    <property type="entry name" value="Winged helix' DNA-binding domain"/>
    <property type="match status" value="1"/>
</dbReference>
<dbReference type="STRING" id="503106.A0A218Z5T1"/>
<dbReference type="InterPro" id="IPR040450">
    <property type="entry name" value="TFIIF_beta_HTH"/>
</dbReference>
<dbReference type="FunFam" id="1.10.10.10:FF:000035">
    <property type="entry name" value="General transcription factor IIF subunit 2"/>
    <property type="match status" value="1"/>
</dbReference>
<dbReference type="SUPFAM" id="SSF50916">
    <property type="entry name" value="Rap30/74 interaction domains"/>
    <property type="match status" value="1"/>
</dbReference>
<evidence type="ECO:0000256" key="3">
    <source>
        <dbReference type="ARBA" id="ARBA00021453"/>
    </source>
</evidence>
<dbReference type="EMBL" id="MZNU01000202">
    <property type="protein sequence ID" value="OWP03064.1"/>
    <property type="molecule type" value="Genomic_DNA"/>
</dbReference>
<evidence type="ECO:0000313" key="13">
    <source>
        <dbReference type="EMBL" id="OWP03064.1"/>
    </source>
</evidence>
<evidence type="ECO:0000256" key="8">
    <source>
        <dbReference type="ARBA" id="ARBA00081473"/>
    </source>
</evidence>
<comment type="caution">
    <text evidence="13">The sequence shown here is derived from an EMBL/GenBank/DDBJ whole genome shotgun (WGS) entry which is preliminary data.</text>
</comment>
<dbReference type="InterPro" id="IPR040504">
    <property type="entry name" value="TFIIF_beta_N"/>
</dbReference>
<dbReference type="Pfam" id="PF02270">
    <property type="entry name" value="TFIIF_beta"/>
    <property type="match status" value="1"/>
</dbReference>
<evidence type="ECO:0000256" key="5">
    <source>
        <dbReference type="ARBA" id="ARBA00023125"/>
    </source>
</evidence>
<reference evidence="13 14" key="1">
    <citation type="submission" date="2017-04" db="EMBL/GenBank/DDBJ databases">
        <title>Draft genome sequence of Marssonina coronaria NL1: causal agent of apple blotch.</title>
        <authorList>
            <person name="Cheng Q."/>
        </authorList>
    </citation>
    <scope>NUCLEOTIDE SEQUENCE [LARGE SCALE GENOMIC DNA]</scope>
    <source>
        <strain evidence="13 14">NL1</strain>
    </source>
</reference>
<evidence type="ECO:0000256" key="4">
    <source>
        <dbReference type="ARBA" id="ARBA00023015"/>
    </source>
</evidence>
<dbReference type="InterPro" id="IPR011039">
    <property type="entry name" value="TFIIF_interaction"/>
</dbReference>
<keyword evidence="5" id="KW-0238">DNA-binding</keyword>
<dbReference type="InterPro" id="IPR036390">
    <property type="entry name" value="WH_DNA-bd_sf"/>
</dbReference>
<dbReference type="PANTHER" id="PTHR10445">
    <property type="entry name" value="GENERAL TRANSCRIPTION FACTOR IIF SUBUNIT 2"/>
    <property type="match status" value="1"/>
</dbReference>
<comment type="subcellular location">
    <subcellularLocation>
        <location evidence="1">Nucleus</location>
    </subcellularLocation>
</comment>
<dbReference type="Pfam" id="PF17683">
    <property type="entry name" value="TFIIF_beta_N"/>
    <property type="match status" value="1"/>
</dbReference>
<dbReference type="OrthoDB" id="26094at2759"/>
<dbReference type="InterPro" id="IPR003196">
    <property type="entry name" value="TFIIF_beta"/>
</dbReference>
<feature type="region of interest" description="Disordered" evidence="10">
    <location>
        <begin position="301"/>
        <end position="332"/>
    </location>
</feature>
<feature type="domain" description="TFIIF beta subunit HTH" evidence="11">
    <location>
        <begin position="226"/>
        <end position="290"/>
    </location>
</feature>
<name>A0A218Z5T1_9HELO</name>
<evidence type="ECO:0000313" key="14">
    <source>
        <dbReference type="Proteomes" id="UP000242519"/>
    </source>
</evidence>
<dbReference type="AlphaFoldDB" id="A0A218Z5T1"/>
<organism evidence="13 14">
    <name type="scientific">Diplocarpon coronariae</name>
    <dbReference type="NCBI Taxonomy" id="2795749"/>
    <lineage>
        <taxon>Eukaryota</taxon>
        <taxon>Fungi</taxon>
        <taxon>Dikarya</taxon>
        <taxon>Ascomycota</taxon>
        <taxon>Pezizomycotina</taxon>
        <taxon>Leotiomycetes</taxon>
        <taxon>Helotiales</taxon>
        <taxon>Drepanopezizaceae</taxon>
        <taxon>Diplocarpon</taxon>
    </lineage>
</organism>
<dbReference type="Proteomes" id="UP000242519">
    <property type="component" value="Unassembled WGS sequence"/>
</dbReference>
<keyword evidence="6" id="KW-0804">Transcription</keyword>
<dbReference type="CDD" id="cd07980">
    <property type="entry name" value="TFIIF_beta"/>
    <property type="match status" value="1"/>
</dbReference>
<accession>A0A218Z5T1</accession>
<evidence type="ECO:0000256" key="2">
    <source>
        <dbReference type="ARBA" id="ARBA00009543"/>
    </source>
</evidence>
<dbReference type="GO" id="GO:0005674">
    <property type="term" value="C:transcription factor TFIIF complex"/>
    <property type="evidence" value="ECO:0007669"/>
    <property type="project" value="InterPro"/>
</dbReference>
<dbReference type="InParanoid" id="A0A218Z5T1"/>
<dbReference type="InterPro" id="IPR036388">
    <property type="entry name" value="WH-like_DNA-bd_sf"/>
</dbReference>